<dbReference type="Pfam" id="PF13401">
    <property type="entry name" value="AAA_22"/>
    <property type="match status" value="1"/>
</dbReference>
<evidence type="ECO:0000313" key="2">
    <source>
        <dbReference type="EMBL" id="GAG23991.1"/>
    </source>
</evidence>
<proteinExistence type="predicted"/>
<dbReference type="SUPFAM" id="SSF52540">
    <property type="entry name" value="P-loop containing nucleoside triphosphate hydrolases"/>
    <property type="match status" value="1"/>
</dbReference>
<organism evidence="2">
    <name type="scientific">marine sediment metagenome</name>
    <dbReference type="NCBI Taxonomy" id="412755"/>
    <lineage>
        <taxon>unclassified sequences</taxon>
        <taxon>metagenomes</taxon>
        <taxon>ecological metagenomes</taxon>
    </lineage>
</organism>
<dbReference type="PANTHER" id="PTHR35894:SF1">
    <property type="entry name" value="PHOSPHORIBULOKINASE _ URIDINE KINASE FAMILY"/>
    <property type="match status" value="1"/>
</dbReference>
<sequence length="152" mass="17492">MATSRLKRRLLLKELGFVEDPFIASADPRFLYLSSQHGEVLERTRDVIEEFRGLAVVEGGYGVGKSSLALRLESIYRGMMDEYKVIFVHTASYESEYAGLQDMCDAINVPRRRGLTKQWREFESFLIDQHEQGRNVCVILDDAQLMIRSALR</sequence>
<dbReference type="InterPro" id="IPR052026">
    <property type="entry name" value="ExeA_AAA_ATPase_DNA-bind"/>
</dbReference>
<dbReference type="GO" id="GO:0016887">
    <property type="term" value="F:ATP hydrolysis activity"/>
    <property type="evidence" value="ECO:0007669"/>
    <property type="project" value="InterPro"/>
</dbReference>
<dbReference type="PANTHER" id="PTHR35894">
    <property type="entry name" value="GENERAL SECRETION PATHWAY PROTEIN A-RELATED"/>
    <property type="match status" value="1"/>
</dbReference>
<accession>X0XGE2</accession>
<dbReference type="AlphaFoldDB" id="X0XGE2"/>
<dbReference type="InterPro" id="IPR027417">
    <property type="entry name" value="P-loop_NTPase"/>
</dbReference>
<gene>
    <name evidence="2" type="ORF">S01H1_47749</name>
</gene>
<protein>
    <recommendedName>
        <fullName evidence="1">ORC1/DEAH AAA+ ATPase domain-containing protein</fullName>
    </recommendedName>
</protein>
<dbReference type="EMBL" id="BARS01030625">
    <property type="protein sequence ID" value="GAG23991.1"/>
    <property type="molecule type" value="Genomic_DNA"/>
</dbReference>
<name>X0XGE2_9ZZZZ</name>
<feature type="non-terminal residue" evidence="2">
    <location>
        <position position="152"/>
    </location>
</feature>
<dbReference type="InterPro" id="IPR049945">
    <property type="entry name" value="AAA_22"/>
</dbReference>
<evidence type="ECO:0000259" key="1">
    <source>
        <dbReference type="Pfam" id="PF13401"/>
    </source>
</evidence>
<reference evidence="2" key="1">
    <citation type="journal article" date="2014" name="Front. Microbiol.">
        <title>High frequency of phylogenetically diverse reductive dehalogenase-homologous genes in deep subseafloor sedimentary metagenomes.</title>
        <authorList>
            <person name="Kawai M."/>
            <person name="Futagami T."/>
            <person name="Toyoda A."/>
            <person name="Takaki Y."/>
            <person name="Nishi S."/>
            <person name="Hori S."/>
            <person name="Arai W."/>
            <person name="Tsubouchi T."/>
            <person name="Morono Y."/>
            <person name="Uchiyama I."/>
            <person name="Ito T."/>
            <person name="Fujiyama A."/>
            <person name="Inagaki F."/>
            <person name="Takami H."/>
        </authorList>
    </citation>
    <scope>NUCLEOTIDE SEQUENCE</scope>
    <source>
        <strain evidence="2">Expedition CK06-06</strain>
    </source>
</reference>
<dbReference type="Gene3D" id="3.40.50.300">
    <property type="entry name" value="P-loop containing nucleotide triphosphate hydrolases"/>
    <property type="match status" value="1"/>
</dbReference>
<comment type="caution">
    <text evidence="2">The sequence shown here is derived from an EMBL/GenBank/DDBJ whole genome shotgun (WGS) entry which is preliminary data.</text>
</comment>
<feature type="domain" description="ORC1/DEAH AAA+ ATPase" evidence="1">
    <location>
        <begin position="52"/>
        <end position="147"/>
    </location>
</feature>